<comment type="caution">
    <text evidence="1">The sequence shown here is derived from an EMBL/GenBank/DDBJ whole genome shotgun (WGS) entry which is preliminary data.</text>
</comment>
<dbReference type="EMBL" id="CM046390">
    <property type="protein sequence ID" value="KAI8563641.1"/>
    <property type="molecule type" value="Genomic_DNA"/>
</dbReference>
<name>A0ACC0PER5_RHOML</name>
<organism evidence="1 2">
    <name type="scientific">Rhododendron molle</name>
    <name type="common">Chinese azalea</name>
    <name type="synonym">Azalea mollis</name>
    <dbReference type="NCBI Taxonomy" id="49168"/>
    <lineage>
        <taxon>Eukaryota</taxon>
        <taxon>Viridiplantae</taxon>
        <taxon>Streptophyta</taxon>
        <taxon>Embryophyta</taxon>
        <taxon>Tracheophyta</taxon>
        <taxon>Spermatophyta</taxon>
        <taxon>Magnoliopsida</taxon>
        <taxon>eudicotyledons</taxon>
        <taxon>Gunneridae</taxon>
        <taxon>Pentapetalae</taxon>
        <taxon>asterids</taxon>
        <taxon>Ericales</taxon>
        <taxon>Ericaceae</taxon>
        <taxon>Ericoideae</taxon>
        <taxon>Rhodoreae</taxon>
        <taxon>Rhododendron</taxon>
    </lineage>
</organism>
<evidence type="ECO:0000313" key="2">
    <source>
        <dbReference type="Proteomes" id="UP001062846"/>
    </source>
</evidence>
<proteinExistence type="predicted"/>
<keyword evidence="2" id="KW-1185">Reference proteome</keyword>
<gene>
    <name evidence="1" type="ORF">RHMOL_Rhmol03G0125500</name>
</gene>
<protein>
    <submittedName>
        <fullName evidence="1">Uncharacterized protein</fullName>
    </submittedName>
</protein>
<dbReference type="Proteomes" id="UP001062846">
    <property type="component" value="Chromosome 3"/>
</dbReference>
<accession>A0ACC0PER5</accession>
<sequence length="509" mass="57842">MQNQNMAVLGAEPFGRQYKLMIMYEQDPDVVRWGLHHLDICRIPSGGSPGSSIHYEKDLSQVECVKEGYCEKKCDEVENDEIIAHALQEELSLLAAAEASGSSQAGEEDLQASILSQDWRVPSNRHFTVEHGGDHRDTDERGNSGSCSSLGEESNFVESQPYSPEIANESVLDGEVGKRLNQMVPVPHVPKINGDLPSADEEMSDHQRLLESALGEYISLWVSVLIVVILAVFLDSWISKFSILDRLRLYDLVELKVQGDGNCQFRALSDQIYRTTEHHKLVREQVVGQLKSLPELYEGYVPMAYDHYLQNISKTGEWGDHVTLQAAADTYGLKIFIITSFKDTCYIEILPHTQKSERIIFLSFWAEVHYNSIYPEGVGVSSQELPMWDSFFSPHNEKPTSRLVPHRSAGSRGEEKEKMVDALIMLMGLAAYFMPNDFMQGRKLQFGDLLPLSWSLERKKAMNALKLVNWVMLVRFAAYFSHNSSSHCNYAMTLLVHNRFSFFFLFIYF</sequence>
<reference evidence="1" key="1">
    <citation type="submission" date="2022-02" db="EMBL/GenBank/DDBJ databases">
        <title>Plant Genome Project.</title>
        <authorList>
            <person name="Zhang R.-G."/>
        </authorList>
    </citation>
    <scope>NUCLEOTIDE SEQUENCE</scope>
    <source>
        <strain evidence="1">AT1</strain>
    </source>
</reference>
<evidence type="ECO:0000313" key="1">
    <source>
        <dbReference type="EMBL" id="KAI8563641.1"/>
    </source>
</evidence>